<gene>
    <name evidence="2" type="ORF">FALBO_16230</name>
</gene>
<accession>A0A8H4KKW9</accession>
<dbReference type="EMBL" id="JAADYS010002993">
    <property type="protein sequence ID" value="KAF4452151.1"/>
    <property type="molecule type" value="Genomic_DNA"/>
</dbReference>
<dbReference type="PANTHER" id="PTHR33112">
    <property type="entry name" value="DOMAIN PROTEIN, PUTATIVE-RELATED"/>
    <property type="match status" value="1"/>
</dbReference>
<dbReference type="Proteomes" id="UP000554235">
    <property type="component" value="Unassembled WGS sequence"/>
</dbReference>
<keyword evidence="3" id="KW-1185">Reference proteome</keyword>
<evidence type="ECO:0000313" key="2">
    <source>
        <dbReference type="EMBL" id="KAF4452151.1"/>
    </source>
</evidence>
<organism evidence="2 3">
    <name type="scientific">Fusarium albosuccineum</name>
    <dbReference type="NCBI Taxonomy" id="1237068"/>
    <lineage>
        <taxon>Eukaryota</taxon>
        <taxon>Fungi</taxon>
        <taxon>Dikarya</taxon>
        <taxon>Ascomycota</taxon>
        <taxon>Pezizomycotina</taxon>
        <taxon>Sordariomycetes</taxon>
        <taxon>Hypocreomycetidae</taxon>
        <taxon>Hypocreales</taxon>
        <taxon>Nectriaceae</taxon>
        <taxon>Fusarium</taxon>
        <taxon>Fusarium decemcellulare species complex</taxon>
    </lineage>
</organism>
<reference evidence="2 3" key="1">
    <citation type="submission" date="2020-01" db="EMBL/GenBank/DDBJ databases">
        <title>Identification and distribution of gene clusters putatively required for synthesis of sphingolipid metabolism inhibitors in phylogenetically diverse species of the filamentous fungus Fusarium.</title>
        <authorList>
            <person name="Kim H.-S."/>
            <person name="Busman M."/>
            <person name="Brown D.W."/>
            <person name="Divon H."/>
            <person name="Uhlig S."/>
            <person name="Proctor R.H."/>
        </authorList>
    </citation>
    <scope>NUCLEOTIDE SEQUENCE [LARGE SCALE GENOMIC DNA]</scope>
    <source>
        <strain evidence="2 3">NRRL 20459</strain>
    </source>
</reference>
<comment type="caution">
    <text evidence="2">The sequence shown here is derived from an EMBL/GenBank/DDBJ whole genome shotgun (WGS) entry which is preliminary data.</text>
</comment>
<dbReference type="InterPro" id="IPR010730">
    <property type="entry name" value="HET"/>
</dbReference>
<sequence>MQAQSLNHNSQEDDEICSSYHNLDYDQFESGAQWAGTGYSFPLPRYRVVSYSQLKVAVKRGCRICSLFQRGMRHFWSDTDNNHDKDSAEHMGRNVSQEALLESESQPSHLERLRSRQLCEDSKICIDLQPGRSVSISQWNRASNVTYMHTRLEFFTEENDARPTVHPAFGRATLIMTSLDPSTAASLLQKWLTVCEQHNRCTSDSQTLPKRLIDISAKNPRLIETAETCLSSRRYITLSHRWGSQESQKPLTTTTTTYDLRIQGIDWLEFPRLFQDITVLARMLGCYYLWIDSLCIIQDDENDWSQQSVQMAEIYSNGYLNLAAASALNPSETLFKSRDQFLQGAQIPQGFFYGSLEPHVIQPSHDPSLAAVHVRPFNKTAHECVLGSATSSRYMECPLLERAWVYQERLLAPRTAFFARSELMWQCRESSNCECRDAANYSKLMAQIELARPDREIHPLVFSRFQVDSMCWEKYNFEKILTMKDPRREAQSFWLQTVGYYSWMDLTKESDRAYAIAGVAQRLQTVMQDTYLAGLWRRDLPRALLWSPNPQNKNGAVRVTGGIPSWSWMSRVWGARLWATYRLENGFRVSPRVQIIDKGTWCKTVGSQFEPVLSGQIEFEAEAYRAIVDFSDKDEDFYLYLFHEKAQRILLYADCPFDPAKLVQTGDQVLVVVLGQAERMLPTKYCLVLRPIDAAKGVWSRVGIAHINETSVLAQEGTIFRLVIV</sequence>
<dbReference type="OrthoDB" id="5347061at2759"/>
<dbReference type="PANTHER" id="PTHR33112:SF13">
    <property type="entry name" value="HETEROKARYON INCOMPATIBILITY DOMAIN-CONTAINING PROTEIN"/>
    <property type="match status" value="1"/>
</dbReference>
<dbReference type="Pfam" id="PF06985">
    <property type="entry name" value="HET"/>
    <property type="match status" value="1"/>
</dbReference>
<dbReference type="AlphaFoldDB" id="A0A8H4KKW9"/>
<feature type="domain" description="Heterokaryon incompatibility" evidence="1">
    <location>
        <begin position="235"/>
        <end position="408"/>
    </location>
</feature>
<name>A0A8H4KKW9_9HYPO</name>
<evidence type="ECO:0000259" key="1">
    <source>
        <dbReference type="Pfam" id="PF06985"/>
    </source>
</evidence>
<proteinExistence type="predicted"/>
<evidence type="ECO:0000313" key="3">
    <source>
        <dbReference type="Proteomes" id="UP000554235"/>
    </source>
</evidence>
<protein>
    <submittedName>
        <fullName evidence="2">HET-domain-containing</fullName>
    </submittedName>
</protein>